<dbReference type="RefSeq" id="WP_345389099.1">
    <property type="nucleotide sequence ID" value="NZ_BAABHG010000003.1"/>
</dbReference>
<protein>
    <recommendedName>
        <fullName evidence="5">Mce-associated membrane protein</fullName>
    </recommendedName>
</protein>
<keyword evidence="2" id="KW-0472">Membrane</keyword>
<accession>A0ABW5G819</accession>
<comment type="caution">
    <text evidence="3">The sequence shown here is derived from an EMBL/GenBank/DDBJ whole genome shotgun (WGS) entry which is preliminary data.</text>
</comment>
<dbReference type="EMBL" id="JBHUKU010000002">
    <property type="protein sequence ID" value="MFD2457618.1"/>
    <property type="molecule type" value="Genomic_DNA"/>
</dbReference>
<dbReference type="PANTHER" id="PTHR37042">
    <property type="entry name" value="OUTER MEMBRANE PROTEIN RV1973"/>
    <property type="match status" value="1"/>
</dbReference>
<evidence type="ECO:0000313" key="4">
    <source>
        <dbReference type="Proteomes" id="UP001597419"/>
    </source>
</evidence>
<dbReference type="PANTHER" id="PTHR37042:SF4">
    <property type="entry name" value="OUTER MEMBRANE PROTEIN RV1973"/>
    <property type="match status" value="1"/>
</dbReference>
<reference evidence="4" key="1">
    <citation type="journal article" date="2019" name="Int. J. Syst. Evol. Microbiol.">
        <title>The Global Catalogue of Microorganisms (GCM) 10K type strain sequencing project: providing services to taxonomists for standard genome sequencing and annotation.</title>
        <authorList>
            <consortium name="The Broad Institute Genomics Platform"/>
            <consortium name="The Broad Institute Genome Sequencing Center for Infectious Disease"/>
            <person name="Wu L."/>
            <person name="Ma J."/>
        </authorList>
    </citation>
    <scope>NUCLEOTIDE SEQUENCE [LARGE SCALE GENOMIC DNA]</scope>
    <source>
        <strain evidence="4">CGMCC 4.7643</strain>
    </source>
</reference>
<organism evidence="3 4">
    <name type="scientific">Amycolatopsis samaneae</name>
    <dbReference type="NCBI Taxonomy" id="664691"/>
    <lineage>
        <taxon>Bacteria</taxon>
        <taxon>Bacillati</taxon>
        <taxon>Actinomycetota</taxon>
        <taxon>Actinomycetes</taxon>
        <taxon>Pseudonocardiales</taxon>
        <taxon>Pseudonocardiaceae</taxon>
        <taxon>Amycolatopsis</taxon>
    </lineage>
</organism>
<evidence type="ECO:0000256" key="2">
    <source>
        <dbReference type="ARBA" id="ARBA00023136"/>
    </source>
</evidence>
<evidence type="ECO:0000256" key="1">
    <source>
        <dbReference type="ARBA" id="ARBA00004370"/>
    </source>
</evidence>
<evidence type="ECO:0000313" key="3">
    <source>
        <dbReference type="EMBL" id="MFD2457618.1"/>
    </source>
</evidence>
<proteinExistence type="predicted"/>
<comment type="subcellular location">
    <subcellularLocation>
        <location evidence="1">Membrane</location>
    </subcellularLocation>
</comment>
<gene>
    <name evidence="3" type="ORF">ACFSYJ_03360</name>
</gene>
<evidence type="ECO:0008006" key="5">
    <source>
        <dbReference type="Google" id="ProtNLM"/>
    </source>
</evidence>
<keyword evidence="4" id="KW-1185">Reference proteome</keyword>
<sequence>MATELAPAKASRLRKALTSLRARPLLAVAAALVAVSAVFAGWSGYSWFGAANDPGVTYGGTRDEVLRTGRELVAVLNTLDYHRIEQDLARWRDASTGPLRDQLSRTDDTTKKTLAQNATVSSGKVLDAALTELDTHAGTAKMLVAVEISVTKEGTAPAAKRNRFAAALARTEAGWKLSALDQLPVGAR</sequence>
<name>A0ABW5G819_9PSEU</name>
<dbReference type="Proteomes" id="UP001597419">
    <property type="component" value="Unassembled WGS sequence"/>
</dbReference>